<evidence type="ECO:0000256" key="4">
    <source>
        <dbReference type="ARBA" id="ARBA00004906"/>
    </source>
</evidence>
<reference evidence="14 15" key="1">
    <citation type="submission" date="2015-03" db="EMBL/GenBank/DDBJ databases">
        <authorList>
            <person name="Radwan O."/>
            <person name="Al-Naeli F.A."/>
            <person name="Rendon G.A."/>
            <person name="Fields C."/>
        </authorList>
    </citation>
    <scope>NUCLEOTIDE SEQUENCE [LARGE SCALE GENOMIC DNA]</scope>
    <source>
        <strain evidence="14">CR-DP1</strain>
    </source>
</reference>
<dbReference type="UniPathway" id="UPA00143"/>
<feature type="domain" description="U-box" evidence="13">
    <location>
        <begin position="968"/>
        <end position="1041"/>
    </location>
</feature>
<dbReference type="SUPFAM" id="SSF57850">
    <property type="entry name" value="RING/U-box"/>
    <property type="match status" value="1"/>
</dbReference>
<evidence type="ECO:0000256" key="6">
    <source>
        <dbReference type="ARBA" id="ARBA00022490"/>
    </source>
</evidence>
<accession>A0A0F4ZLH9</accession>
<comment type="catalytic activity">
    <reaction evidence="1">
        <text>S-ubiquitinyl-[E2 ubiquitin-conjugating enzyme]-L-cysteine + [acceptor protein]-L-lysine = [E2 ubiquitin-conjugating enzyme]-L-cysteine + N(6)-ubiquitinyl-[acceptor protein]-L-lysine.</text>
        <dbReference type="EC" id="2.3.2.27"/>
    </reaction>
</comment>
<evidence type="ECO:0000256" key="11">
    <source>
        <dbReference type="SAM" id="Coils"/>
    </source>
</evidence>
<dbReference type="Pfam" id="PF10408">
    <property type="entry name" value="Ufd2P_core"/>
    <property type="match status" value="1"/>
</dbReference>
<dbReference type="Pfam" id="PF04564">
    <property type="entry name" value="U-box"/>
    <property type="match status" value="1"/>
</dbReference>
<dbReference type="EMBL" id="LAEV01000322">
    <property type="protein sequence ID" value="KKA30683.1"/>
    <property type="molecule type" value="Genomic_DNA"/>
</dbReference>
<comment type="caution">
    <text evidence="14">The sequence shown here is derived from an EMBL/GenBank/DDBJ whole genome shotgun (WGS) entry which is preliminary data.</text>
</comment>
<comment type="subcellular location">
    <subcellularLocation>
        <location evidence="3">Cytoplasm</location>
    </subcellularLocation>
    <subcellularLocation>
        <location evidence="2">Nucleus</location>
    </subcellularLocation>
</comment>
<evidence type="ECO:0000313" key="15">
    <source>
        <dbReference type="Proteomes" id="UP000033483"/>
    </source>
</evidence>
<dbReference type="GO" id="GO:0000151">
    <property type="term" value="C:ubiquitin ligase complex"/>
    <property type="evidence" value="ECO:0007669"/>
    <property type="project" value="InterPro"/>
</dbReference>
<dbReference type="InterPro" id="IPR045132">
    <property type="entry name" value="UBE4"/>
</dbReference>
<feature type="compositionally biased region" description="Low complexity" evidence="12">
    <location>
        <begin position="1050"/>
        <end position="1060"/>
    </location>
</feature>
<gene>
    <name evidence="14" type="ORF">TD95_003354</name>
</gene>
<dbReference type="GO" id="GO:0005737">
    <property type="term" value="C:cytoplasm"/>
    <property type="evidence" value="ECO:0007669"/>
    <property type="project" value="UniProtKB-SubCell"/>
</dbReference>
<dbReference type="InterPro" id="IPR013083">
    <property type="entry name" value="Znf_RING/FYVE/PHD"/>
</dbReference>
<keyword evidence="6" id="KW-0963">Cytoplasm</keyword>
<dbReference type="FunFam" id="3.30.40.10:FF:000055">
    <property type="entry name" value="Ubiquitin conjugation factor e4 a"/>
    <property type="match status" value="1"/>
</dbReference>
<dbReference type="GO" id="GO:0000209">
    <property type="term" value="P:protein polyubiquitination"/>
    <property type="evidence" value="ECO:0007669"/>
    <property type="project" value="TreeGrafter"/>
</dbReference>
<dbReference type="InterPro" id="IPR003613">
    <property type="entry name" value="Ubox_domain"/>
</dbReference>
<keyword evidence="9" id="KW-0413">Isomerase</keyword>
<evidence type="ECO:0000256" key="10">
    <source>
        <dbReference type="ARBA" id="ARBA00023242"/>
    </source>
</evidence>
<dbReference type="Gene3D" id="3.30.40.10">
    <property type="entry name" value="Zinc/RING finger domain, C3HC4 (zinc finger)"/>
    <property type="match status" value="1"/>
</dbReference>
<comment type="pathway">
    <text evidence="4">Protein modification; protein ubiquitination.</text>
</comment>
<feature type="compositionally biased region" description="Low complexity" evidence="12">
    <location>
        <begin position="10"/>
        <end position="52"/>
    </location>
</feature>
<name>A0A0F4ZLH9_9PEZI</name>
<keyword evidence="15" id="KW-1185">Reference proteome</keyword>
<dbReference type="PANTHER" id="PTHR13931">
    <property type="entry name" value="UBIQUITINATION FACTOR E4"/>
    <property type="match status" value="1"/>
</dbReference>
<evidence type="ECO:0000256" key="3">
    <source>
        <dbReference type="ARBA" id="ARBA00004496"/>
    </source>
</evidence>
<dbReference type="Proteomes" id="UP000033483">
    <property type="component" value="Unassembled WGS sequence"/>
</dbReference>
<dbReference type="GO" id="GO:0006511">
    <property type="term" value="P:ubiquitin-dependent protein catabolic process"/>
    <property type="evidence" value="ECO:0007669"/>
    <property type="project" value="InterPro"/>
</dbReference>
<dbReference type="SMART" id="SM00504">
    <property type="entry name" value="Ubox"/>
    <property type="match status" value="1"/>
</dbReference>
<dbReference type="GO" id="GO:0003755">
    <property type="term" value="F:peptidyl-prolyl cis-trans isomerase activity"/>
    <property type="evidence" value="ECO:0007669"/>
    <property type="project" value="UniProtKB-KW"/>
</dbReference>
<dbReference type="PROSITE" id="PS51698">
    <property type="entry name" value="U_BOX"/>
    <property type="match status" value="1"/>
</dbReference>
<feature type="region of interest" description="Disordered" evidence="12">
    <location>
        <begin position="1"/>
        <end position="87"/>
    </location>
</feature>
<evidence type="ECO:0000256" key="5">
    <source>
        <dbReference type="ARBA" id="ARBA00007434"/>
    </source>
</evidence>
<keyword evidence="11" id="KW-0175">Coiled coil</keyword>
<keyword evidence="8" id="KW-0833">Ubl conjugation pathway</keyword>
<evidence type="ECO:0000256" key="7">
    <source>
        <dbReference type="ARBA" id="ARBA00022679"/>
    </source>
</evidence>
<sequence length="1070" mass="120213">IRLRRLAMLSSTARSAGASASEPSSGNNSPKPTSRPSSPASASASSSAIKPSPDVPKSPSGIKRQRDAKLDSTGSEKPTAPPARRTITVPIESLEDYTNRVLTEILRATVHPDQLTLKSNPEVKLKFLISLNEELSTSDEPLKLTLNHLDSAVLEAASLLPPHTPLLHYLLPVWSRAQELKRNAPRDITPEKLAVLTEAKRICISNCMFALSMPSLYGDENTNFPAQHLAHHLTLHATDPMGVDEEFLKEAVARFDEVDRLSDVFAEAMRVLSSSVAEMSMESSYQGHMNALLMYSKFPDLLRAVASHPSFLNATTGPDLEKRTILGPFFRLSPLRSSSVKVFFAAPLGMNKGTIVRSQDAMRMTLHGIQSDLLTIINALVRVDTATRGKTLDWFAMAVNTNHKRRAMQYDPKEVSSDSFMVNVTRILDRLCEPFLDTTFGKMDKIDVNYFRQKPRVDIADETKLNADEATSKEFYSSPVPGSPHFISEVFFLTLAAHHYGVESISSNLKTMEREIKHYERNLAQLETERVNFENNPVQLAHYERVVKRHRDFLDMLAGRKLSLEGILMDEKMQETSVRFMRYVAVWLLRVGSKSAYTPDKTISLPLPDTHNYEFSCIPEYALQNVVDNFKFVSRNLPQILSFSTGPELMTLCITFLECSDLIKNPYLKSSLVTLLFSGTWPLSKFQIGVMTDMLTSSEFANKHLLHALIKFYIECENTGVSSQFYDKFNIRYEIFQVIKTVWGRNEVYSRQLKHESKVNRGFFVQFVNLLLNDTTYVLDESMGKFSKIRSLEKELAHGAPVTLSQEDRQKREEELQQLASGATSYMQLANETLEMMKLFTSALKDAFVMPEIVHRLASMLNYNLETLAGPKGGQLKVTNPEKYHFRPVQLLSDFVDIYNNLGSSPAFIEAVAADGRSYKPVTFDRALAILSNKSMKDPAELFEFSEVKDKFFEAKAEADQAELDLGDIPAEFEDPILGDLMKDPVLLPSHNVVDRSTIVQHLLSDAKDPFTRQPMTIEDVIPQTELKAKIDKWKEEKLAAAKERIKATAASEIAAAEETPGPDAMDTME</sequence>
<dbReference type="PANTHER" id="PTHR13931:SF2">
    <property type="entry name" value="UBIQUITIN CONJUGATION FACTOR E4 B"/>
    <property type="match status" value="1"/>
</dbReference>
<protein>
    <recommendedName>
        <fullName evidence="13">U-box domain-containing protein</fullName>
    </recommendedName>
</protein>
<keyword evidence="10" id="KW-0539">Nucleus</keyword>
<feature type="non-terminal residue" evidence="14">
    <location>
        <position position="1"/>
    </location>
</feature>
<proteinExistence type="inferred from homology"/>
<evidence type="ECO:0000259" key="13">
    <source>
        <dbReference type="PROSITE" id="PS51698"/>
    </source>
</evidence>
<comment type="similarity">
    <text evidence="5">Belongs to the ubiquitin conjugation factor E4 family.</text>
</comment>
<dbReference type="GO" id="GO:0005634">
    <property type="term" value="C:nucleus"/>
    <property type="evidence" value="ECO:0007669"/>
    <property type="project" value="UniProtKB-SubCell"/>
</dbReference>
<evidence type="ECO:0000256" key="12">
    <source>
        <dbReference type="SAM" id="MobiDB-lite"/>
    </source>
</evidence>
<feature type="coiled-coil region" evidence="11">
    <location>
        <begin position="502"/>
        <end position="536"/>
    </location>
</feature>
<organism evidence="14 15">
    <name type="scientific">Thielaviopsis punctulata</name>
    <dbReference type="NCBI Taxonomy" id="72032"/>
    <lineage>
        <taxon>Eukaryota</taxon>
        <taxon>Fungi</taxon>
        <taxon>Dikarya</taxon>
        <taxon>Ascomycota</taxon>
        <taxon>Pezizomycotina</taxon>
        <taxon>Sordariomycetes</taxon>
        <taxon>Hypocreomycetidae</taxon>
        <taxon>Microascales</taxon>
        <taxon>Ceratocystidaceae</taxon>
        <taxon>Thielaviopsis</taxon>
    </lineage>
</organism>
<dbReference type="GO" id="GO:0034450">
    <property type="term" value="F:ubiquitin-ubiquitin ligase activity"/>
    <property type="evidence" value="ECO:0007669"/>
    <property type="project" value="InterPro"/>
</dbReference>
<evidence type="ECO:0000256" key="1">
    <source>
        <dbReference type="ARBA" id="ARBA00000900"/>
    </source>
</evidence>
<evidence type="ECO:0000256" key="8">
    <source>
        <dbReference type="ARBA" id="ARBA00022786"/>
    </source>
</evidence>
<dbReference type="InterPro" id="IPR019474">
    <property type="entry name" value="Ub_conjug_fac_E4_core"/>
</dbReference>
<evidence type="ECO:0000256" key="9">
    <source>
        <dbReference type="ARBA" id="ARBA00023110"/>
    </source>
</evidence>
<dbReference type="GO" id="GO:0036503">
    <property type="term" value="P:ERAD pathway"/>
    <property type="evidence" value="ECO:0007669"/>
    <property type="project" value="InterPro"/>
</dbReference>
<keyword evidence="7" id="KW-0808">Transferase</keyword>
<dbReference type="OrthoDB" id="20295at2759"/>
<evidence type="ECO:0000256" key="2">
    <source>
        <dbReference type="ARBA" id="ARBA00004123"/>
    </source>
</evidence>
<keyword evidence="9" id="KW-0697">Rotamase</keyword>
<feature type="region of interest" description="Disordered" evidence="12">
    <location>
        <begin position="1050"/>
        <end position="1070"/>
    </location>
</feature>
<dbReference type="AlphaFoldDB" id="A0A0F4ZLH9"/>
<evidence type="ECO:0000313" key="14">
    <source>
        <dbReference type="EMBL" id="KKA30683.1"/>
    </source>
</evidence>